<reference evidence="1" key="1">
    <citation type="journal article" date="2014" name="Front. Microbiol.">
        <title>High frequency of phylogenetically diverse reductive dehalogenase-homologous genes in deep subseafloor sedimentary metagenomes.</title>
        <authorList>
            <person name="Kawai M."/>
            <person name="Futagami T."/>
            <person name="Toyoda A."/>
            <person name="Takaki Y."/>
            <person name="Nishi S."/>
            <person name="Hori S."/>
            <person name="Arai W."/>
            <person name="Tsubouchi T."/>
            <person name="Morono Y."/>
            <person name="Uchiyama I."/>
            <person name="Ito T."/>
            <person name="Fujiyama A."/>
            <person name="Inagaki F."/>
            <person name="Takami H."/>
        </authorList>
    </citation>
    <scope>NUCLEOTIDE SEQUENCE</scope>
    <source>
        <strain evidence="1">Expedition CK06-06</strain>
    </source>
</reference>
<dbReference type="EMBL" id="BART01038589">
    <property type="protein sequence ID" value="GAH06218.1"/>
    <property type="molecule type" value="Genomic_DNA"/>
</dbReference>
<protein>
    <submittedName>
        <fullName evidence="1">Uncharacterized protein</fullName>
    </submittedName>
</protein>
<organism evidence="1">
    <name type="scientific">marine sediment metagenome</name>
    <dbReference type="NCBI Taxonomy" id="412755"/>
    <lineage>
        <taxon>unclassified sequences</taxon>
        <taxon>metagenomes</taxon>
        <taxon>ecological metagenomes</taxon>
    </lineage>
</organism>
<accession>X1EC22</accession>
<evidence type="ECO:0000313" key="1">
    <source>
        <dbReference type="EMBL" id="GAH06218.1"/>
    </source>
</evidence>
<gene>
    <name evidence="1" type="ORF">S01H4_63912</name>
</gene>
<sequence>CILMIHRFLFTAALTIFALTNIAPYVAYAEPEMCKRLAEISSFDPDKQPLFQYKTREER</sequence>
<proteinExistence type="predicted"/>
<name>X1EC22_9ZZZZ</name>
<comment type="caution">
    <text evidence="1">The sequence shown here is derived from an EMBL/GenBank/DDBJ whole genome shotgun (WGS) entry which is preliminary data.</text>
</comment>
<dbReference type="AlphaFoldDB" id="X1EC22"/>
<feature type="non-terminal residue" evidence="1">
    <location>
        <position position="1"/>
    </location>
</feature>